<dbReference type="Gene3D" id="3.40.50.200">
    <property type="entry name" value="Peptidase S8/S53 domain"/>
    <property type="match status" value="1"/>
</dbReference>
<dbReference type="STRING" id="536979.SAMN04488055_0256"/>
<dbReference type="SUPFAM" id="SSF52129">
    <property type="entry name" value="Caspase-like"/>
    <property type="match status" value="1"/>
</dbReference>
<dbReference type="OrthoDB" id="1491023at2"/>
<dbReference type="InterPro" id="IPR029030">
    <property type="entry name" value="Caspase-like_dom_sf"/>
</dbReference>
<evidence type="ECO:0000259" key="7">
    <source>
        <dbReference type="Pfam" id="PF00082"/>
    </source>
</evidence>
<evidence type="ECO:0000256" key="5">
    <source>
        <dbReference type="PROSITE-ProRule" id="PRU01240"/>
    </source>
</evidence>
<dbReference type="GO" id="GO:0005615">
    <property type="term" value="C:extracellular space"/>
    <property type="evidence" value="ECO:0007669"/>
    <property type="project" value="TreeGrafter"/>
</dbReference>
<dbReference type="AlphaFoldDB" id="A0A1N6D4S2"/>
<dbReference type="PANTHER" id="PTHR43806">
    <property type="entry name" value="PEPTIDASE S8"/>
    <property type="match status" value="1"/>
</dbReference>
<dbReference type="GO" id="GO:0004252">
    <property type="term" value="F:serine-type endopeptidase activity"/>
    <property type="evidence" value="ECO:0007669"/>
    <property type="project" value="UniProtKB-UniRule"/>
</dbReference>
<evidence type="ECO:0000259" key="8">
    <source>
        <dbReference type="Pfam" id="PF00656"/>
    </source>
</evidence>
<feature type="region of interest" description="Disordered" evidence="6">
    <location>
        <begin position="395"/>
        <end position="419"/>
    </location>
</feature>
<dbReference type="InterPro" id="IPR000209">
    <property type="entry name" value="Peptidase_S8/S53_dom"/>
</dbReference>
<dbReference type="CDD" id="cd00306">
    <property type="entry name" value="Peptidases_S8_S53"/>
    <property type="match status" value="1"/>
</dbReference>
<feature type="active site" description="Charge relay system" evidence="5">
    <location>
        <position position="690"/>
    </location>
</feature>
<reference evidence="9 10" key="1">
    <citation type="submission" date="2016-11" db="EMBL/GenBank/DDBJ databases">
        <authorList>
            <person name="Jaros S."/>
            <person name="Januszkiewicz K."/>
            <person name="Wedrychowicz H."/>
        </authorList>
    </citation>
    <scope>NUCLEOTIDE SEQUENCE [LARGE SCALE GENOMIC DNA]</scope>
    <source>
        <strain evidence="9 10">DSM 24787</strain>
    </source>
</reference>
<evidence type="ECO:0000313" key="10">
    <source>
        <dbReference type="Proteomes" id="UP000185003"/>
    </source>
</evidence>
<dbReference type="Proteomes" id="UP000185003">
    <property type="component" value="Unassembled WGS sequence"/>
</dbReference>
<proteinExistence type="inferred from homology"/>
<keyword evidence="2 5" id="KW-0645">Protease</keyword>
<evidence type="ECO:0000256" key="6">
    <source>
        <dbReference type="SAM" id="MobiDB-lite"/>
    </source>
</evidence>
<evidence type="ECO:0000256" key="1">
    <source>
        <dbReference type="ARBA" id="ARBA00011073"/>
    </source>
</evidence>
<dbReference type="EMBL" id="FSRA01000001">
    <property type="protein sequence ID" value="SIN65706.1"/>
    <property type="molecule type" value="Genomic_DNA"/>
</dbReference>
<organism evidence="9 10">
    <name type="scientific">Chitinophaga niabensis</name>
    <dbReference type="NCBI Taxonomy" id="536979"/>
    <lineage>
        <taxon>Bacteria</taxon>
        <taxon>Pseudomonadati</taxon>
        <taxon>Bacteroidota</taxon>
        <taxon>Chitinophagia</taxon>
        <taxon>Chitinophagales</taxon>
        <taxon>Chitinophagaceae</taxon>
        <taxon>Chitinophaga</taxon>
    </lineage>
</organism>
<feature type="domain" description="Peptidase C14 caspase" evidence="8">
    <location>
        <begin position="16"/>
        <end position="259"/>
    </location>
</feature>
<keyword evidence="4 5" id="KW-0720">Serine protease</keyword>
<dbReference type="Gene3D" id="3.40.50.1460">
    <property type="match status" value="1"/>
</dbReference>
<protein>
    <submittedName>
        <fullName evidence="9">Serine protease, subtilisin family</fullName>
    </submittedName>
</protein>
<feature type="active site" description="Charge relay system" evidence="5">
    <location>
        <position position="459"/>
    </location>
</feature>
<dbReference type="InterPro" id="IPR036852">
    <property type="entry name" value="Peptidase_S8/S53_dom_sf"/>
</dbReference>
<comment type="similarity">
    <text evidence="1 5">Belongs to the peptidase S8 family.</text>
</comment>
<accession>A0A1N6D4S2</accession>
<dbReference type="Pfam" id="PF00082">
    <property type="entry name" value="Peptidase_S8"/>
    <property type="match status" value="1"/>
</dbReference>
<evidence type="ECO:0000256" key="3">
    <source>
        <dbReference type="ARBA" id="ARBA00022801"/>
    </source>
</evidence>
<dbReference type="GO" id="GO:0006508">
    <property type="term" value="P:proteolysis"/>
    <property type="evidence" value="ECO:0007669"/>
    <property type="project" value="UniProtKB-KW"/>
</dbReference>
<evidence type="ECO:0000256" key="2">
    <source>
        <dbReference type="ARBA" id="ARBA00022670"/>
    </source>
</evidence>
<name>A0A1N6D4S2_9BACT</name>
<feature type="active site" description="Charge relay system" evidence="5">
    <location>
        <position position="501"/>
    </location>
</feature>
<dbReference type="PROSITE" id="PS51892">
    <property type="entry name" value="SUBTILASE"/>
    <property type="match status" value="1"/>
</dbReference>
<sequence>MSKGYSLHIGLNNIDPANYPGVPDLNAAVNDAVFWESYAKKLGYETRSLHNKSATDTAVLDALHEYAEKLKPGDILLLTYAGHGSQIPNEKGNDFADEKNDQTWCLYNRELLDDELFEAFSQFKEGTRILIVSDSCHSGTMARALPDGSNLSDLLADGLDRAVASRGLRSRKLPLGVEQQVAQRFGKTVYQPLQKKYKNKAQVEGVKASVKLLAACQDDQTTFDGEANGVFTESFIDLFRNPKFKKATAETLIDEIRERYYFPRPNFFQYGGIIPSFDRSFPFLIEIPDAAVVKGTRDPDLSPSKVSRSLTAEEQWDDVKVKRNAQLLIETTTPLNDKLVGGKDIEILEKKGNLLSIELLNTPHEHAWSAAHALQQALKAQGVDATVEPTLSVSPAQDKRATREGDINNPDFIKEWPPTHNDATGRIGWHLDDEHSQLGKAQKEVLTKPGAHVRIAHFDTGYIAGHVALPEKLDLVNQRSFINKEDASQAIDKADSGQDGHGLGTITLLAGKQVKKSDTFDEYEGYIGGMPFADVIPMRISESVVILNDKNFSEAIDYAIEKGCEVITMSMAGKPSNRMARAVNKAYEAGIVLVSAASNCWYKGTGALLPKCVMYPAAFERVIAATGAMYDHHPYDVKFLKAEQRAIGTQYMQGSWGPASRMTRALAAYTPNTPWASTHHAFLRSGGGTSSATPQVAAAAAIYIAYHREEMEQKGYYKEGRKWMKVEAVRNALYASANRDFAEWEKYYGNGILRAYDALQVPVPDESKLEKAPSAESSLFGVVETIGSFFKRRKLFRSAAPKPPEEAVAMELVHLLQTDPQFFELYSTMDLSDPAEVEKVIETQAFQEKVLKSPYASNYLKEAVLLT</sequence>
<dbReference type="Pfam" id="PF00656">
    <property type="entry name" value="Peptidase_C14"/>
    <property type="match status" value="1"/>
</dbReference>
<keyword evidence="10" id="KW-1185">Reference proteome</keyword>
<feature type="compositionally biased region" description="Basic and acidic residues" evidence="6">
    <location>
        <begin position="397"/>
        <end position="406"/>
    </location>
</feature>
<evidence type="ECO:0000256" key="4">
    <source>
        <dbReference type="ARBA" id="ARBA00022825"/>
    </source>
</evidence>
<keyword evidence="3 5" id="KW-0378">Hydrolase</keyword>
<gene>
    <name evidence="9" type="ORF">SAMN04488055_0256</name>
</gene>
<feature type="domain" description="Peptidase S8/S53" evidence="7">
    <location>
        <begin position="451"/>
        <end position="751"/>
    </location>
</feature>
<dbReference type="RefSeq" id="WP_074237368.1">
    <property type="nucleotide sequence ID" value="NZ_FSRA01000001.1"/>
</dbReference>
<dbReference type="GO" id="GO:0004197">
    <property type="term" value="F:cysteine-type endopeptidase activity"/>
    <property type="evidence" value="ECO:0007669"/>
    <property type="project" value="InterPro"/>
</dbReference>
<dbReference type="SUPFAM" id="SSF52743">
    <property type="entry name" value="Subtilisin-like"/>
    <property type="match status" value="1"/>
</dbReference>
<dbReference type="PANTHER" id="PTHR43806:SF11">
    <property type="entry name" value="CEREVISIN-RELATED"/>
    <property type="match status" value="1"/>
</dbReference>
<dbReference type="InterPro" id="IPR023828">
    <property type="entry name" value="Peptidase_S8_Ser-AS"/>
</dbReference>
<dbReference type="InterPro" id="IPR050131">
    <property type="entry name" value="Peptidase_S8_subtilisin-like"/>
</dbReference>
<dbReference type="InterPro" id="IPR011600">
    <property type="entry name" value="Pept_C14_caspase"/>
</dbReference>
<dbReference type="PROSITE" id="PS00138">
    <property type="entry name" value="SUBTILASE_SER"/>
    <property type="match status" value="1"/>
</dbReference>
<evidence type="ECO:0000313" key="9">
    <source>
        <dbReference type="EMBL" id="SIN65706.1"/>
    </source>
</evidence>